<accession>A0A096HP73</accession>
<gene>
    <name evidence="1" type="ORF">P353_07825</name>
</gene>
<dbReference type="AlphaFoldDB" id="A0A096HP73"/>
<organism evidence="1 2">
    <name type="scientific">Comamonas testosteroni</name>
    <name type="common">Pseudomonas testosteroni</name>
    <dbReference type="NCBI Taxonomy" id="285"/>
    <lineage>
        <taxon>Bacteria</taxon>
        <taxon>Pseudomonadati</taxon>
        <taxon>Pseudomonadota</taxon>
        <taxon>Betaproteobacteria</taxon>
        <taxon>Burkholderiales</taxon>
        <taxon>Comamonadaceae</taxon>
        <taxon>Comamonas</taxon>
    </lineage>
</organism>
<dbReference type="Proteomes" id="UP000029553">
    <property type="component" value="Unassembled WGS sequence"/>
</dbReference>
<protein>
    <submittedName>
        <fullName evidence="1">Uncharacterized protein</fullName>
    </submittedName>
</protein>
<evidence type="ECO:0000313" key="2">
    <source>
        <dbReference type="Proteomes" id="UP000029553"/>
    </source>
</evidence>
<comment type="caution">
    <text evidence="1">The sequence shown here is derived from an EMBL/GenBank/DDBJ whole genome shotgun (WGS) entry which is preliminary data.</text>
</comment>
<sequence>MTDDTAAITELLHKYYDTLAWANGDRHRLWSDERRLQVR</sequence>
<reference evidence="1 2" key="1">
    <citation type="submission" date="2013-09" db="EMBL/GenBank/DDBJ databases">
        <title>High correlation between genotypes and phenotypes of environmental bacteria Comamonas testosteroni strains.</title>
        <authorList>
            <person name="Liu L."/>
            <person name="Zhu W."/>
            <person name="Xia X."/>
            <person name="Xu B."/>
            <person name="Luo M."/>
            <person name="Wang G."/>
        </authorList>
    </citation>
    <scope>NUCLEOTIDE SEQUENCE [LARGE SCALE GENOMIC DNA]</scope>
    <source>
        <strain evidence="1 2">JL40</strain>
    </source>
</reference>
<dbReference type="EMBL" id="AWOR01000037">
    <property type="protein sequence ID" value="KGH30757.1"/>
    <property type="molecule type" value="Genomic_DNA"/>
</dbReference>
<name>A0A096HP73_COMTE</name>
<proteinExistence type="predicted"/>
<evidence type="ECO:0000313" key="1">
    <source>
        <dbReference type="EMBL" id="KGH30757.1"/>
    </source>
</evidence>